<gene>
    <name evidence="1" type="ORF">SAMN02927921_02186</name>
</gene>
<protein>
    <recommendedName>
        <fullName evidence="3">ATP-grasp domain-containing protein</fullName>
    </recommendedName>
</protein>
<evidence type="ECO:0008006" key="3">
    <source>
        <dbReference type="Google" id="ProtNLM"/>
    </source>
</evidence>
<dbReference type="SUPFAM" id="SSF56059">
    <property type="entry name" value="Glutathione synthetase ATP-binding domain-like"/>
    <property type="match status" value="1"/>
</dbReference>
<dbReference type="OrthoDB" id="5287860at2"/>
<dbReference type="AlphaFoldDB" id="A0A1K1Q4C2"/>
<dbReference type="RefSeq" id="WP_072317412.1">
    <property type="nucleotide sequence ID" value="NZ_FPJE01000011.1"/>
</dbReference>
<dbReference type="Gene3D" id="3.30.1490.20">
    <property type="entry name" value="ATP-grasp fold, A domain"/>
    <property type="match status" value="1"/>
</dbReference>
<dbReference type="EMBL" id="FPJE01000011">
    <property type="protein sequence ID" value="SFW53950.1"/>
    <property type="molecule type" value="Genomic_DNA"/>
</dbReference>
<proteinExistence type="predicted"/>
<dbReference type="Proteomes" id="UP000182248">
    <property type="component" value="Unassembled WGS sequence"/>
</dbReference>
<dbReference type="GO" id="GO:0005524">
    <property type="term" value="F:ATP binding"/>
    <property type="evidence" value="ECO:0007669"/>
    <property type="project" value="InterPro"/>
</dbReference>
<reference evidence="1 2" key="1">
    <citation type="submission" date="2016-11" db="EMBL/GenBank/DDBJ databases">
        <authorList>
            <person name="Jaros S."/>
            <person name="Januszkiewicz K."/>
            <person name="Wedrychowicz H."/>
        </authorList>
    </citation>
    <scope>NUCLEOTIDE SEQUENCE [LARGE SCALE GENOMIC DNA]</scope>
    <source>
        <strain evidence="1 2">CGMCC 1.12145</strain>
    </source>
</reference>
<dbReference type="InterPro" id="IPR013815">
    <property type="entry name" value="ATP_grasp_subdomain_1"/>
</dbReference>
<dbReference type="STRING" id="1150368.SAMN02927921_02186"/>
<organism evidence="1 2">
    <name type="scientific">Sinomicrobium oceani</name>
    <dbReference type="NCBI Taxonomy" id="1150368"/>
    <lineage>
        <taxon>Bacteria</taxon>
        <taxon>Pseudomonadati</taxon>
        <taxon>Bacteroidota</taxon>
        <taxon>Flavobacteriia</taxon>
        <taxon>Flavobacteriales</taxon>
        <taxon>Flavobacteriaceae</taxon>
        <taxon>Sinomicrobium</taxon>
    </lineage>
</organism>
<sequence length="459" mass="52947">MKLSIADNVHLVEPGDFEPSEHWYPRVLNSNIHPLVSHFLHLTTDQFISRFSRLHPGADEEKLREVLAYKPKYFQWSGTDMMHITNQAGMRKLTIIETNSCPSGQKSMPLLDLNIEKGGYKKLLELTFKPQVEKHNETGGLAVIYDKNPMENIGYASTLADAFGEDVYLAKFLKDDPDPPAKFVDNKLYVKSENEEWIPIRAAFRYVTQEPWNRIPLKSRTLLLNPIEACLAGGRNKTEAYMAYQKFNDKFRASGLEIHTPHTYLEVEHKDLFHYFEKLGRSMVIKVPDSNAGQGVYTVTSQEEMETVYETLKAYQPEKYLIQQLIYSNYIKGSDKEKAWYHVGTIPDKKNRSYAFDLRLMMHYTEEGLRPLAIYSRRARLPLNKPLPEGASSWDLYGTNLSVKQTEGWSYDDERLMLYDIRNFGNLGLGIDELIQGFIQSAMATYAIDQHAIEKFDNI</sequence>
<keyword evidence="2" id="KW-1185">Reference proteome</keyword>
<evidence type="ECO:0000313" key="1">
    <source>
        <dbReference type="EMBL" id="SFW53950.1"/>
    </source>
</evidence>
<name>A0A1K1Q4C2_9FLAO</name>
<accession>A0A1K1Q4C2</accession>
<evidence type="ECO:0000313" key="2">
    <source>
        <dbReference type="Proteomes" id="UP000182248"/>
    </source>
</evidence>